<accession>A0A6A6EQC6</accession>
<feature type="compositionally biased region" description="Polar residues" evidence="1">
    <location>
        <begin position="20"/>
        <end position="32"/>
    </location>
</feature>
<feature type="region of interest" description="Disordered" evidence="1">
    <location>
        <begin position="339"/>
        <end position="370"/>
    </location>
</feature>
<feature type="compositionally biased region" description="Polar residues" evidence="1">
    <location>
        <begin position="1"/>
        <end position="12"/>
    </location>
</feature>
<keyword evidence="4" id="KW-1185">Reference proteome</keyword>
<evidence type="ECO:0000313" key="4">
    <source>
        <dbReference type="Proteomes" id="UP000800200"/>
    </source>
</evidence>
<feature type="compositionally biased region" description="Low complexity" evidence="1">
    <location>
        <begin position="419"/>
        <end position="429"/>
    </location>
</feature>
<feature type="compositionally biased region" description="Polar residues" evidence="1">
    <location>
        <begin position="158"/>
        <end position="169"/>
    </location>
</feature>
<evidence type="ECO:0000256" key="1">
    <source>
        <dbReference type="SAM" id="MobiDB-lite"/>
    </source>
</evidence>
<dbReference type="GO" id="GO:0003700">
    <property type="term" value="F:DNA-binding transcription factor activity"/>
    <property type="evidence" value="ECO:0007669"/>
    <property type="project" value="InterPro"/>
</dbReference>
<feature type="compositionally biased region" description="Pro residues" evidence="1">
    <location>
        <begin position="490"/>
        <end position="508"/>
    </location>
</feature>
<dbReference type="AlphaFoldDB" id="A0A6A6EQC6"/>
<feature type="compositionally biased region" description="Polar residues" evidence="1">
    <location>
        <begin position="472"/>
        <end position="489"/>
    </location>
</feature>
<dbReference type="PROSITE" id="PS00036">
    <property type="entry name" value="BZIP_BASIC"/>
    <property type="match status" value="1"/>
</dbReference>
<reference evidence="3" key="1">
    <citation type="journal article" date="2020" name="Stud. Mycol.">
        <title>101 Dothideomycetes genomes: a test case for predicting lifestyles and emergence of pathogens.</title>
        <authorList>
            <person name="Haridas S."/>
            <person name="Albert R."/>
            <person name="Binder M."/>
            <person name="Bloem J."/>
            <person name="Labutti K."/>
            <person name="Salamov A."/>
            <person name="Andreopoulos B."/>
            <person name="Baker S."/>
            <person name="Barry K."/>
            <person name="Bills G."/>
            <person name="Bluhm B."/>
            <person name="Cannon C."/>
            <person name="Castanera R."/>
            <person name="Culley D."/>
            <person name="Daum C."/>
            <person name="Ezra D."/>
            <person name="Gonzalez J."/>
            <person name="Henrissat B."/>
            <person name="Kuo A."/>
            <person name="Liang C."/>
            <person name="Lipzen A."/>
            <person name="Lutzoni F."/>
            <person name="Magnuson J."/>
            <person name="Mondo S."/>
            <person name="Nolan M."/>
            <person name="Ohm R."/>
            <person name="Pangilinan J."/>
            <person name="Park H.-J."/>
            <person name="Ramirez L."/>
            <person name="Alfaro M."/>
            <person name="Sun H."/>
            <person name="Tritt A."/>
            <person name="Yoshinaga Y."/>
            <person name="Zwiers L.-H."/>
            <person name="Turgeon B."/>
            <person name="Goodwin S."/>
            <person name="Spatafora J."/>
            <person name="Crous P."/>
            <person name="Grigoriev I."/>
        </authorList>
    </citation>
    <scope>NUCLEOTIDE SEQUENCE</scope>
    <source>
        <strain evidence="3">CBS 207.26</strain>
    </source>
</reference>
<organism evidence="3 4">
    <name type="scientific">Zopfia rhizophila CBS 207.26</name>
    <dbReference type="NCBI Taxonomy" id="1314779"/>
    <lineage>
        <taxon>Eukaryota</taxon>
        <taxon>Fungi</taxon>
        <taxon>Dikarya</taxon>
        <taxon>Ascomycota</taxon>
        <taxon>Pezizomycotina</taxon>
        <taxon>Dothideomycetes</taxon>
        <taxon>Dothideomycetes incertae sedis</taxon>
        <taxon>Zopfiaceae</taxon>
        <taxon>Zopfia</taxon>
    </lineage>
</organism>
<proteinExistence type="predicted"/>
<name>A0A6A6EQC6_9PEZI</name>
<dbReference type="CDD" id="cd14705">
    <property type="entry name" value="bZIP_Zip1"/>
    <property type="match status" value="1"/>
</dbReference>
<feature type="compositionally biased region" description="Low complexity" evidence="1">
    <location>
        <begin position="260"/>
        <end position="276"/>
    </location>
</feature>
<evidence type="ECO:0000259" key="2">
    <source>
        <dbReference type="PROSITE" id="PS00036"/>
    </source>
</evidence>
<feature type="region of interest" description="Disordered" evidence="1">
    <location>
        <begin position="404"/>
        <end position="557"/>
    </location>
</feature>
<feature type="region of interest" description="Disordered" evidence="1">
    <location>
        <begin position="1"/>
        <end position="294"/>
    </location>
</feature>
<gene>
    <name evidence="3" type="ORF">K469DRAFT_554468</name>
</gene>
<dbReference type="Gene3D" id="1.20.5.170">
    <property type="match status" value="1"/>
</dbReference>
<feature type="compositionally biased region" description="Polar residues" evidence="1">
    <location>
        <begin position="121"/>
        <end position="137"/>
    </location>
</feature>
<feature type="domain" description="BZIP" evidence="2">
    <location>
        <begin position="344"/>
        <end position="358"/>
    </location>
</feature>
<evidence type="ECO:0000313" key="3">
    <source>
        <dbReference type="EMBL" id="KAF2192116.1"/>
    </source>
</evidence>
<feature type="compositionally biased region" description="Polar residues" evidence="1">
    <location>
        <begin position="236"/>
        <end position="259"/>
    </location>
</feature>
<dbReference type="InterPro" id="IPR004827">
    <property type="entry name" value="bZIP"/>
</dbReference>
<dbReference type="OrthoDB" id="2247093at2759"/>
<dbReference type="Proteomes" id="UP000800200">
    <property type="component" value="Unassembled WGS sequence"/>
</dbReference>
<sequence>MSRTGASGSQSRPVDDASRRLQQATPQISPTRAQPGMHLIQRDVPHDSLGTSTVSLPPLRQLSSTPPTPSDRRPGNPLGVQSILNPQSELLEQRLEQRGRRRSASQMESLSPVDLHPPQNLPSISRPTSVDSGQEDPTPSRPFQAPGRVHGRHLLSPRSPTIHRTQSLGVLNPPTGTIDAHQSPFLSQSTRPYGPDPVISQPPLPTPPAGGRASYFSTVPPTAPTPPPGLVRSDLQRQSAGFPQSGSASPMTSYSPYSQPASIASSQFESSSQPGSYMTAPNSTHVPDFNNPNPPIPMETERNIIPMAPSSQSSIQMMTIKSAQGHPVQIPVDVQAASKVADEKRKRNAGASARFRARRKEKEREASMSISRLETQLREAAEDIEYYRGERDYFKSIIFQQPGAERQYARPPSPRLRRLSAPSNAASSTNGGGSGSSYSGYSEPSDTRESERNVRRRTSSYHPAPGPAPTPLNGSGTQPQSYSAASFPSINPPPQAGLPVNRPPPPPQQFDTRDQRPLQELHQPPVQRPVLRDPFASDSGRYDNRNWVPGPGRDSRG</sequence>
<protein>
    <recommendedName>
        <fullName evidence="2">BZIP domain-containing protein</fullName>
    </recommendedName>
</protein>
<dbReference type="EMBL" id="ML994615">
    <property type="protein sequence ID" value="KAF2192116.1"/>
    <property type="molecule type" value="Genomic_DNA"/>
</dbReference>